<dbReference type="Pfam" id="PF08615">
    <property type="entry name" value="RNase_H2_suC"/>
    <property type="match status" value="1"/>
</dbReference>
<dbReference type="InterPro" id="IPR013924">
    <property type="entry name" value="RNase_H2_suC"/>
</dbReference>
<dbReference type="OrthoDB" id="6222486at2759"/>
<keyword evidence="1" id="KW-1185">Reference proteome</keyword>
<proteinExistence type="predicted"/>
<evidence type="ECO:0000313" key="2">
    <source>
        <dbReference type="RefSeq" id="XP_013397498.1"/>
    </source>
</evidence>
<dbReference type="GeneID" id="106164216"/>
<dbReference type="OMA" id="SQFTYWN"/>
<gene>
    <name evidence="2" type="primary">LOC106164216</name>
</gene>
<dbReference type="GO" id="GO:0006401">
    <property type="term" value="P:RNA catabolic process"/>
    <property type="evidence" value="ECO:0007669"/>
    <property type="project" value="InterPro"/>
</dbReference>
<dbReference type="CDD" id="cd09271">
    <property type="entry name" value="RNase_H2-C"/>
    <property type="match status" value="1"/>
</dbReference>
<organism evidence="1 2">
    <name type="scientific">Lingula anatina</name>
    <name type="common">Brachiopod</name>
    <name type="synonym">Lingula unguis</name>
    <dbReference type="NCBI Taxonomy" id="7574"/>
    <lineage>
        <taxon>Eukaryota</taxon>
        <taxon>Metazoa</taxon>
        <taxon>Spiralia</taxon>
        <taxon>Lophotrochozoa</taxon>
        <taxon>Brachiopoda</taxon>
        <taxon>Linguliformea</taxon>
        <taxon>Lingulata</taxon>
        <taxon>Lingulida</taxon>
        <taxon>Linguloidea</taxon>
        <taxon>Lingulidae</taxon>
        <taxon>Lingula</taxon>
    </lineage>
</organism>
<evidence type="ECO:0000313" key="1">
    <source>
        <dbReference type="Proteomes" id="UP000085678"/>
    </source>
</evidence>
<dbReference type="KEGG" id="lak:106164216"/>
<accession>A0A1S3IH94</accession>
<name>A0A1S3IH94_LINAN</name>
<dbReference type="PANTHER" id="PTHR47063:SF1">
    <property type="entry name" value="RIBONUCLEASE H2 SUBUNIT C"/>
    <property type="match status" value="1"/>
</dbReference>
<dbReference type="FunCoup" id="A0A1S3IH94">
    <property type="interactions" value="123"/>
</dbReference>
<dbReference type="InParanoid" id="A0A1S3IH94"/>
<reference evidence="2" key="1">
    <citation type="submission" date="2025-08" db="UniProtKB">
        <authorList>
            <consortium name="RefSeq"/>
        </authorList>
    </citation>
    <scope>IDENTIFICATION</scope>
    <source>
        <tissue evidence="2">Gonads</tissue>
    </source>
</reference>
<dbReference type="GO" id="GO:0032299">
    <property type="term" value="C:ribonuclease H2 complex"/>
    <property type="evidence" value="ECO:0007669"/>
    <property type="project" value="InterPro"/>
</dbReference>
<sequence>MSLIHVDKNSASQARTTKACHLMPCEIDYNGPAKVADYFDTSVRHDQGTVLSATFRGRPLSGKEMQLPDGYTGLLLKELHRPYSEEEERHLKVSHKFEQFTYWNLDAEPSINDKIHKALEWTHIAKTLHSPIESQENSNVSEPDK</sequence>
<dbReference type="AlphaFoldDB" id="A0A1S3IH94"/>
<dbReference type="Proteomes" id="UP000085678">
    <property type="component" value="Unplaced"/>
</dbReference>
<dbReference type="RefSeq" id="XP_013397498.1">
    <property type="nucleotide sequence ID" value="XM_013542044.2"/>
</dbReference>
<dbReference type="PANTHER" id="PTHR47063">
    <property type="entry name" value="RIBONUCLEASE H2 SUBUNIT C"/>
    <property type="match status" value="1"/>
</dbReference>
<protein>
    <submittedName>
        <fullName evidence="2">Ribonuclease H2 subunit C</fullName>
    </submittedName>
</protein>
<dbReference type="STRING" id="7574.A0A1S3IH94"/>
<dbReference type="InterPro" id="IPR052863">
    <property type="entry name" value="RNase_H2_subunit_C"/>
</dbReference>
<dbReference type="Gene3D" id="2.40.128.680">
    <property type="match status" value="1"/>
</dbReference>